<evidence type="ECO:0000313" key="3">
    <source>
        <dbReference type="EMBL" id="CAG9318672.1"/>
    </source>
</evidence>
<keyword evidence="2" id="KW-0812">Transmembrane</keyword>
<evidence type="ECO:0000256" key="2">
    <source>
        <dbReference type="SAM" id="Phobius"/>
    </source>
</evidence>
<keyword evidence="2" id="KW-0472">Membrane</keyword>
<organism evidence="3 4">
    <name type="scientific">Blepharisma stoltei</name>
    <dbReference type="NCBI Taxonomy" id="1481888"/>
    <lineage>
        <taxon>Eukaryota</taxon>
        <taxon>Sar</taxon>
        <taxon>Alveolata</taxon>
        <taxon>Ciliophora</taxon>
        <taxon>Postciliodesmatophora</taxon>
        <taxon>Heterotrichea</taxon>
        <taxon>Heterotrichida</taxon>
        <taxon>Blepharismidae</taxon>
        <taxon>Blepharisma</taxon>
    </lineage>
</organism>
<feature type="region of interest" description="Disordered" evidence="1">
    <location>
        <begin position="1"/>
        <end position="28"/>
    </location>
</feature>
<accession>A0AAU9J404</accession>
<protein>
    <submittedName>
        <fullName evidence="3">Uncharacterized protein</fullName>
    </submittedName>
</protein>
<keyword evidence="2" id="KW-1133">Transmembrane helix</keyword>
<feature type="transmembrane region" description="Helical" evidence="2">
    <location>
        <begin position="140"/>
        <end position="158"/>
    </location>
</feature>
<evidence type="ECO:0000313" key="4">
    <source>
        <dbReference type="Proteomes" id="UP001162131"/>
    </source>
</evidence>
<dbReference type="AlphaFoldDB" id="A0AAU9J404"/>
<evidence type="ECO:0000256" key="1">
    <source>
        <dbReference type="SAM" id="MobiDB-lite"/>
    </source>
</evidence>
<comment type="caution">
    <text evidence="3">The sequence shown here is derived from an EMBL/GenBank/DDBJ whole genome shotgun (WGS) entry which is preliminary data.</text>
</comment>
<proteinExistence type="predicted"/>
<sequence length="159" mass="18200">MEIDHGLKIDEENKANQKSKEDFEANPKLDGEIQASSFLDIQNNQNPTVDGDNCEALLKWNQKTQSALSTEESIHNSLESDYKQKLLEIDEIEEKKFVNKPSILTRKYSEPKKKEEIVLNVSDLPSHMIPAKQKTDKEKFIEITLGVFLIISSAFLIHE</sequence>
<gene>
    <name evidence="3" type="ORF">BSTOLATCC_MIC22042</name>
</gene>
<name>A0AAU9J404_9CILI</name>
<reference evidence="3" key="1">
    <citation type="submission" date="2021-09" db="EMBL/GenBank/DDBJ databases">
        <authorList>
            <consortium name="AG Swart"/>
            <person name="Singh M."/>
            <person name="Singh A."/>
            <person name="Seah K."/>
            <person name="Emmerich C."/>
        </authorList>
    </citation>
    <scope>NUCLEOTIDE SEQUENCE</scope>
    <source>
        <strain evidence="3">ATCC30299</strain>
    </source>
</reference>
<dbReference type="Proteomes" id="UP001162131">
    <property type="component" value="Unassembled WGS sequence"/>
</dbReference>
<dbReference type="EMBL" id="CAJZBQ010000021">
    <property type="protein sequence ID" value="CAG9318672.1"/>
    <property type="molecule type" value="Genomic_DNA"/>
</dbReference>
<keyword evidence="4" id="KW-1185">Reference proteome</keyword>